<name>A0A3B1A1Y5_9ZZZZ</name>
<accession>A0A3B1A1Y5</accession>
<dbReference type="AlphaFoldDB" id="A0A3B1A1Y5"/>
<evidence type="ECO:0000313" key="1">
    <source>
        <dbReference type="EMBL" id="VAW92179.1"/>
    </source>
</evidence>
<evidence type="ECO:0008006" key="2">
    <source>
        <dbReference type="Google" id="ProtNLM"/>
    </source>
</evidence>
<protein>
    <recommendedName>
        <fullName evidence="2">DUF4412 domain-containing protein</fullName>
    </recommendedName>
</protein>
<gene>
    <name evidence="1" type="ORF">MNBD_GAMMA22-2395</name>
</gene>
<sequence>MKKLFFIILIGSSMQQLALADTRMTIKDPDNEKITSWSNDKYFRTTIPKDEESPMSEGDMLADLRSKKTYMINDKEKVIVNISQSEMPFANLRNNTDVEKVKIDFKNKGSDKKIAGLSTIKYHIYVQGEKCFEILMTKNKNYGDVMRKLDSLQEAENNSNADNICEQAENQMDLDKLAKHGYPVKKTDSKGIVQFELLEFKTGIKAPKNYLAFPKGYKVKSMMEMIKEAMSKQMLKQFGQSNPE</sequence>
<proteinExistence type="predicted"/>
<dbReference type="EMBL" id="UOFS01000011">
    <property type="protein sequence ID" value="VAW92179.1"/>
    <property type="molecule type" value="Genomic_DNA"/>
</dbReference>
<organism evidence="1">
    <name type="scientific">hydrothermal vent metagenome</name>
    <dbReference type="NCBI Taxonomy" id="652676"/>
    <lineage>
        <taxon>unclassified sequences</taxon>
        <taxon>metagenomes</taxon>
        <taxon>ecological metagenomes</taxon>
    </lineage>
</organism>
<reference evidence="1" key="1">
    <citation type="submission" date="2018-06" db="EMBL/GenBank/DDBJ databases">
        <authorList>
            <person name="Zhirakovskaya E."/>
        </authorList>
    </citation>
    <scope>NUCLEOTIDE SEQUENCE</scope>
</reference>